<accession>A0A7C8M247</accession>
<name>A0A7C8M247_9PLEO</name>
<evidence type="ECO:0000313" key="3">
    <source>
        <dbReference type="Proteomes" id="UP000481861"/>
    </source>
</evidence>
<organism evidence="2 3">
    <name type="scientific">Massariosphaeria phaeospora</name>
    <dbReference type="NCBI Taxonomy" id="100035"/>
    <lineage>
        <taxon>Eukaryota</taxon>
        <taxon>Fungi</taxon>
        <taxon>Dikarya</taxon>
        <taxon>Ascomycota</taxon>
        <taxon>Pezizomycotina</taxon>
        <taxon>Dothideomycetes</taxon>
        <taxon>Pleosporomycetidae</taxon>
        <taxon>Pleosporales</taxon>
        <taxon>Pleosporales incertae sedis</taxon>
        <taxon>Massariosphaeria</taxon>
    </lineage>
</organism>
<evidence type="ECO:0000256" key="1">
    <source>
        <dbReference type="SAM" id="MobiDB-lite"/>
    </source>
</evidence>
<feature type="region of interest" description="Disordered" evidence="1">
    <location>
        <begin position="81"/>
        <end position="204"/>
    </location>
</feature>
<protein>
    <submittedName>
        <fullName evidence="2">Uncharacterized protein</fullName>
    </submittedName>
</protein>
<comment type="caution">
    <text evidence="2">The sequence shown here is derived from an EMBL/GenBank/DDBJ whole genome shotgun (WGS) entry which is preliminary data.</text>
</comment>
<keyword evidence="3" id="KW-1185">Reference proteome</keyword>
<feature type="compositionally biased region" description="Basic residues" evidence="1">
    <location>
        <begin position="132"/>
        <end position="176"/>
    </location>
</feature>
<proteinExistence type="predicted"/>
<dbReference type="Proteomes" id="UP000481861">
    <property type="component" value="Unassembled WGS sequence"/>
</dbReference>
<sequence>MKSTTSTPTFFNFLLSLHSTHIYDASTTHDLNTERPATQDNDHLGQHRVTASAWDTTQFSTPPLPLPCGYRQIQRCRLPNHTARTSQTHDPDAPRRRRCQRVTPRHHPHQHPPIPPRQHHHRPTCLPSHDPHPRHHAPNLRLAHLPHHPHHHPNNNPTRPHHRPPQHHTPHPHMRAPRILTQRPRPRAAPLESALDMRTRSRRR</sequence>
<dbReference type="AlphaFoldDB" id="A0A7C8M247"/>
<feature type="compositionally biased region" description="Basic and acidic residues" evidence="1">
    <location>
        <begin position="195"/>
        <end position="204"/>
    </location>
</feature>
<dbReference type="EMBL" id="JAADJZ010000028">
    <property type="protein sequence ID" value="KAF2866396.1"/>
    <property type="molecule type" value="Genomic_DNA"/>
</dbReference>
<evidence type="ECO:0000313" key="2">
    <source>
        <dbReference type="EMBL" id="KAF2866396.1"/>
    </source>
</evidence>
<gene>
    <name evidence="2" type="ORF">BDV95DRAFT_584647</name>
</gene>
<reference evidence="2 3" key="1">
    <citation type="submission" date="2020-01" db="EMBL/GenBank/DDBJ databases">
        <authorList>
            <consortium name="DOE Joint Genome Institute"/>
            <person name="Haridas S."/>
            <person name="Albert R."/>
            <person name="Binder M."/>
            <person name="Bloem J."/>
            <person name="Labutti K."/>
            <person name="Salamov A."/>
            <person name="Andreopoulos B."/>
            <person name="Baker S.E."/>
            <person name="Barry K."/>
            <person name="Bills G."/>
            <person name="Bluhm B.H."/>
            <person name="Cannon C."/>
            <person name="Castanera R."/>
            <person name="Culley D.E."/>
            <person name="Daum C."/>
            <person name="Ezra D."/>
            <person name="Gonzalez J.B."/>
            <person name="Henrissat B."/>
            <person name="Kuo A."/>
            <person name="Liang C."/>
            <person name="Lipzen A."/>
            <person name="Lutzoni F."/>
            <person name="Magnuson J."/>
            <person name="Mondo S."/>
            <person name="Nolan M."/>
            <person name="Ohm R."/>
            <person name="Pangilinan J."/>
            <person name="Park H.-J.H."/>
            <person name="Ramirez L."/>
            <person name="Alfaro M."/>
            <person name="Sun H."/>
            <person name="Tritt A."/>
            <person name="Yoshinaga Y."/>
            <person name="Zwiers L.-H.L."/>
            <person name="Turgeon B.G."/>
            <person name="Goodwin S.B."/>
            <person name="Spatafora J.W."/>
            <person name="Crous P.W."/>
            <person name="Grigoriev I.V."/>
        </authorList>
    </citation>
    <scope>NUCLEOTIDE SEQUENCE [LARGE SCALE GENOMIC DNA]</scope>
    <source>
        <strain evidence="2 3">CBS 611.86</strain>
    </source>
</reference>
<feature type="compositionally biased region" description="Basic residues" evidence="1">
    <location>
        <begin position="95"/>
        <end position="110"/>
    </location>
</feature>